<dbReference type="RefSeq" id="WP_188477624.1">
    <property type="nucleotide sequence ID" value="NZ_BMFJ01000001.1"/>
</dbReference>
<dbReference type="EMBL" id="BMFJ01000001">
    <property type="protein sequence ID" value="GGE32791.1"/>
    <property type="molecule type" value="Genomic_DNA"/>
</dbReference>
<name>A0A917A7P2_9RHOB</name>
<evidence type="ECO:0000256" key="4">
    <source>
        <dbReference type="ARBA" id="ARBA00022692"/>
    </source>
</evidence>
<keyword evidence="9" id="KW-1185">Reference proteome</keyword>
<feature type="transmembrane region" description="Helical" evidence="7">
    <location>
        <begin position="49"/>
        <end position="71"/>
    </location>
</feature>
<reference evidence="9" key="1">
    <citation type="journal article" date="2019" name="Int. J. Syst. Evol. Microbiol.">
        <title>The Global Catalogue of Microorganisms (GCM) 10K type strain sequencing project: providing services to taxonomists for standard genome sequencing and annotation.</title>
        <authorList>
            <consortium name="The Broad Institute Genomics Platform"/>
            <consortium name="The Broad Institute Genome Sequencing Center for Infectious Disease"/>
            <person name="Wu L."/>
            <person name="Ma J."/>
        </authorList>
    </citation>
    <scope>NUCLEOTIDE SEQUENCE [LARGE SCALE GENOMIC DNA]</scope>
    <source>
        <strain evidence="9">CGMCC 1.12664</strain>
    </source>
</reference>
<dbReference type="InterPro" id="IPR007140">
    <property type="entry name" value="DUF350"/>
</dbReference>
<keyword evidence="4 7" id="KW-0812">Transmembrane</keyword>
<evidence type="ECO:0000256" key="7">
    <source>
        <dbReference type="SAM" id="Phobius"/>
    </source>
</evidence>
<evidence type="ECO:0000256" key="3">
    <source>
        <dbReference type="ARBA" id="ARBA00022475"/>
    </source>
</evidence>
<organism evidence="8 9">
    <name type="scientific">Primorskyibacter flagellatus</name>
    <dbReference type="NCBI Taxonomy" id="1387277"/>
    <lineage>
        <taxon>Bacteria</taxon>
        <taxon>Pseudomonadati</taxon>
        <taxon>Pseudomonadota</taxon>
        <taxon>Alphaproteobacteria</taxon>
        <taxon>Rhodobacterales</taxon>
        <taxon>Roseobacteraceae</taxon>
        <taxon>Primorskyibacter</taxon>
    </lineage>
</organism>
<sequence length="72" mass="7847">MFDAIILAEFVSTIFYSLLGLGLMAVVWYAITWIAPFPVVKEIEEDQNIALAILMGAIFLGMAIIIAAVILS</sequence>
<dbReference type="Proteomes" id="UP000612855">
    <property type="component" value="Unassembled WGS sequence"/>
</dbReference>
<dbReference type="GO" id="GO:0005886">
    <property type="term" value="C:plasma membrane"/>
    <property type="evidence" value="ECO:0007669"/>
    <property type="project" value="UniProtKB-SubCell"/>
</dbReference>
<evidence type="ECO:0008006" key="10">
    <source>
        <dbReference type="Google" id="ProtNLM"/>
    </source>
</evidence>
<gene>
    <name evidence="8" type="ORF">GCM10011360_20800</name>
</gene>
<keyword evidence="3" id="KW-1003">Cell membrane</keyword>
<proteinExistence type="inferred from homology"/>
<evidence type="ECO:0000313" key="8">
    <source>
        <dbReference type="EMBL" id="GGE32791.1"/>
    </source>
</evidence>
<dbReference type="AlphaFoldDB" id="A0A917A7P2"/>
<evidence type="ECO:0000256" key="2">
    <source>
        <dbReference type="ARBA" id="ARBA00005779"/>
    </source>
</evidence>
<accession>A0A917A7P2</accession>
<keyword evidence="6 7" id="KW-0472">Membrane</keyword>
<comment type="caution">
    <text evidence="8">The sequence shown here is derived from an EMBL/GenBank/DDBJ whole genome shotgun (WGS) entry which is preliminary data.</text>
</comment>
<feature type="transmembrane region" description="Helical" evidence="7">
    <location>
        <begin position="7"/>
        <end position="29"/>
    </location>
</feature>
<evidence type="ECO:0000256" key="1">
    <source>
        <dbReference type="ARBA" id="ARBA00004651"/>
    </source>
</evidence>
<dbReference type="Pfam" id="PF03994">
    <property type="entry name" value="DUF350"/>
    <property type="match status" value="1"/>
</dbReference>
<evidence type="ECO:0000256" key="6">
    <source>
        <dbReference type="ARBA" id="ARBA00023136"/>
    </source>
</evidence>
<comment type="subcellular location">
    <subcellularLocation>
        <location evidence="1">Cell membrane</location>
        <topology evidence="1">Multi-pass membrane protein</topology>
    </subcellularLocation>
</comment>
<comment type="similarity">
    <text evidence="2">Belongs to the UPF0719 family.</text>
</comment>
<evidence type="ECO:0000256" key="5">
    <source>
        <dbReference type="ARBA" id="ARBA00022989"/>
    </source>
</evidence>
<keyword evidence="5 7" id="KW-1133">Transmembrane helix</keyword>
<evidence type="ECO:0000313" key="9">
    <source>
        <dbReference type="Proteomes" id="UP000612855"/>
    </source>
</evidence>
<protein>
    <recommendedName>
        <fullName evidence="10">DUF350 domain-containing protein</fullName>
    </recommendedName>
</protein>